<dbReference type="Proteomes" id="UP001548832">
    <property type="component" value="Unassembled WGS sequence"/>
</dbReference>
<proteinExistence type="predicted"/>
<evidence type="ECO:0008006" key="4">
    <source>
        <dbReference type="Google" id="ProtNLM"/>
    </source>
</evidence>
<keyword evidence="1" id="KW-0472">Membrane</keyword>
<evidence type="ECO:0000313" key="2">
    <source>
        <dbReference type="EMBL" id="MET2825673.1"/>
    </source>
</evidence>
<dbReference type="EMBL" id="JBEWSZ010000001">
    <property type="protein sequence ID" value="MET2825673.1"/>
    <property type="molecule type" value="Genomic_DNA"/>
</dbReference>
<protein>
    <recommendedName>
        <fullName evidence="4">DUF4105 domain-containing protein</fullName>
    </recommendedName>
</protein>
<keyword evidence="1" id="KW-1133">Transmembrane helix</keyword>
<evidence type="ECO:0000256" key="1">
    <source>
        <dbReference type="SAM" id="Phobius"/>
    </source>
</evidence>
<comment type="caution">
    <text evidence="2">The sequence shown here is derived from an EMBL/GenBank/DDBJ whole genome shotgun (WGS) entry which is preliminary data.</text>
</comment>
<dbReference type="RefSeq" id="WP_354457759.1">
    <property type="nucleotide sequence ID" value="NZ_JBEWSZ010000001.1"/>
</dbReference>
<accession>A0ABV2D880</accession>
<gene>
    <name evidence="2" type="ORF">ABVQ20_01640</name>
</gene>
<sequence>MARRVTSADPVQPRAGARAALAGWISQAVATVPALRYALALGVIAALVAIVAGFLDWRVAVFGILFLLLMMTVLIVVSRLAEDRGISLRIAIYLVVYFSIAILFLVTSLFTLTFFVRPETLRANFHLNSFYEMVGLQPSEAVLKRNAGQYITEFDDALGGAATPTMVAAAIERTTVFWRQPEQRDILRGYRCGDPSSKIIFDKSAQYVFANSTLMADVDTVTRYYDSVARCVLRGECDVDQVCAYFGQQMDDFQRQYTTYFREIRILEGHDPIANVRQLVFKTCPKQDEPPVGHEALDCKAQGNPP</sequence>
<reference evidence="2 3" key="1">
    <citation type="submission" date="2024-06" db="EMBL/GenBank/DDBJ databases">
        <authorList>
            <person name="Kim D.-U."/>
        </authorList>
    </citation>
    <scope>NUCLEOTIDE SEQUENCE [LARGE SCALE GENOMIC DNA]</scope>
    <source>
        <strain evidence="2 3">KACC15460</strain>
    </source>
</reference>
<feature type="transmembrane region" description="Helical" evidence="1">
    <location>
        <begin position="34"/>
        <end position="54"/>
    </location>
</feature>
<feature type="transmembrane region" description="Helical" evidence="1">
    <location>
        <begin position="90"/>
        <end position="116"/>
    </location>
</feature>
<keyword evidence="1" id="KW-0812">Transmembrane</keyword>
<keyword evidence="3" id="KW-1185">Reference proteome</keyword>
<name>A0ABV2D880_9HYPH</name>
<feature type="transmembrane region" description="Helical" evidence="1">
    <location>
        <begin position="60"/>
        <end position="78"/>
    </location>
</feature>
<evidence type="ECO:0000313" key="3">
    <source>
        <dbReference type="Proteomes" id="UP001548832"/>
    </source>
</evidence>
<organism evidence="2 3">
    <name type="scientific">Mesorhizobium shangrilense</name>
    <dbReference type="NCBI Taxonomy" id="460060"/>
    <lineage>
        <taxon>Bacteria</taxon>
        <taxon>Pseudomonadati</taxon>
        <taxon>Pseudomonadota</taxon>
        <taxon>Alphaproteobacteria</taxon>
        <taxon>Hyphomicrobiales</taxon>
        <taxon>Phyllobacteriaceae</taxon>
        <taxon>Mesorhizobium</taxon>
    </lineage>
</organism>